<dbReference type="FunFam" id="3.90.640.10:FF:000003">
    <property type="entry name" value="Molecular chaperone DnaK"/>
    <property type="match status" value="1"/>
</dbReference>
<evidence type="ECO:0000256" key="5">
    <source>
        <dbReference type="ARBA" id="ARBA00023016"/>
    </source>
</evidence>
<keyword evidence="3 7" id="KW-0547">Nucleotide-binding</keyword>
<sequence length="528" mass="56601">MATFGIDLGTTHSCISYVDETTRPVIAKSAIGEDTTPSVVYFERPGSALVGTAAKNSALLAPHLVAQLVKRDMGREGVEFTYHRERYTPEKISALILRELARAAEENTGLEVRDVVITVPAHFGIAEREATRRAGEIAGLTVLDVLAEPVAAALHHHVLDDAAGTRHVLVYDLGGGTFDTTVIRVSGDDVQVVCTDGDGELGGADWDQRIVDHLLSTFREAHPKLDPSADELAMQEFADRAEEVKKALSATMSRNVALRASGAAVNVKFTRELLEELTADLLERTMTITGRIIDTARRKGVERFDEVLLAGGMTRMPAVSAALEERFGLTARLSEPDLAVAKGAALFALIKQAKGGSARQLGISEADAAAMARKRVATVVPRAFGVKAVDPRDPLALTDPVRARQMVAHLLQPNTQLPADTGPFPFQTAIDNQRMAEIEVWEQAGPTPSDDLADNTKVGRGMLTGIPARPAGCRIEITFAMSETGELTVHARELETGSDVRFELDIGGADRKSVARARTDIAGHSVSG</sequence>
<keyword evidence="5" id="KW-0346">Stress response</keyword>
<dbReference type="SUPFAM" id="SSF53067">
    <property type="entry name" value="Actin-like ATPase domain"/>
    <property type="match status" value="2"/>
</dbReference>
<dbReference type="SMR" id="A0A1H6E5N7"/>
<dbReference type="PRINTS" id="PR00301">
    <property type="entry name" value="HEATSHOCK70"/>
</dbReference>
<evidence type="ECO:0000256" key="1">
    <source>
        <dbReference type="ARBA" id="ARBA00007381"/>
    </source>
</evidence>
<dbReference type="Proteomes" id="UP000199690">
    <property type="component" value="Unassembled WGS sequence"/>
</dbReference>
<reference evidence="10 11" key="2">
    <citation type="submission" date="2016-10" db="EMBL/GenBank/DDBJ databases">
        <authorList>
            <person name="Varghese N."/>
            <person name="Submissions S."/>
        </authorList>
    </citation>
    <scope>NUCLEOTIDE SEQUENCE [LARGE SCALE GENOMIC DNA]</scope>
    <source>
        <strain evidence="11">ATCC 20501</strain>
        <strain evidence="9 10">CGMCC 4.3529</strain>
    </source>
</reference>
<dbReference type="GO" id="GO:0140662">
    <property type="term" value="F:ATP-dependent protein folding chaperone"/>
    <property type="evidence" value="ECO:0007669"/>
    <property type="project" value="InterPro"/>
</dbReference>
<evidence type="ECO:0000256" key="2">
    <source>
        <dbReference type="ARBA" id="ARBA00022553"/>
    </source>
</evidence>
<keyword evidence="6" id="KW-0143">Chaperone</keyword>
<comment type="similarity">
    <text evidence="1 7">Belongs to the heat shock protein 70 family.</text>
</comment>
<keyword evidence="2" id="KW-0597">Phosphoprotein</keyword>
<proteinExistence type="inferred from homology"/>
<protein>
    <submittedName>
        <fullName evidence="8">Molecular chaperone DnaK (HSP70)</fullName>
    </submittedName>
</protein>
<name>A0A1H6E5N7_9PSEU</name>
<dbReference type="SUPFAM" id="SSF100920">
    <property type="entry name" value="Heat shock protein 70kD (HSP70), peptide-binding domain"/>
    <property type="match status" value="1"/>
</dbReference>
<dbReference type="AlphaFoldDB" id="A0A1H6E5N7"/>
<dbReference type="FunFam" id="3.30.420.40:FF:000545">
    <property type="entry name" value="Endoplasmic reticulum chaperone BiP"/>
    <property type="match status" value="1"/>
</dbReference>
<dbReference type="InterPro" id="IPR013126">
    <property type="entry name" value="Hsp_70_fam"/>
</dbReference>
<dbReference type="PROSITE" id="PS00329">
    <property type="entry name" value="HSP70_2"/>
    <property type="match status" value="1"/>
</dbReference>
<organism evidence="8 11">
    <name type="scientific">Saccharopolyspora kobensis</name>
    <dbReference type="NCBI Taxonomy" id="146035"/>
    <lineage>
        <taxon>Bacteria</taxon>
        <taxon>Bacillati</taxon>
        <taxon>Actinomycetota</taxon>
        <taxon>Actinomycetes</taxon>
        <taxon>Pseudonocardiales</taxon>
        <taxon>Pseudonocardiaceae</taxon>
        <taxon>Saccharopolyspora</taxon>
    </lineage>
</organism>
<evidence type="ECO:0000256" key="7">
    <source>
        <dbReference type="RuleBase" id="RU003322"/>
    </source>
</evidence>
<dbReference type="InterPro" id="IPR018181">
    <property type="entry name" value="Heat_shock_70_CS"/>
</dbReference>
<dbReference type="InterPro" id="IPR029047">
    <property type="entry name" value="HSP70_peptide-bd_sf"/>
</dbReference>
<dbReference type="CDD" id="cd24029">
    <property type="entry name" value="ASKHA_NBD_HSP70_DnaK_HscA_HscC"/>
    <property type="match status" value="1"/>
</dbReference>
<dbReference type="RefSeq" id="WP_093351344.1">
    <property type="nucleotide sequence ID" value="NZ_FNVB01000009.1"/>
</dbReference>
<dbReference type="Gene3D" id="2.60.34.10">
    <property type="entry name" value="Substrate Binding Domain Of DNAk, Chain A, domain 1"/>
    <property type="match status" value="1"/>
</dbReference>
<evidence type="ECO:0000256" key="3">
    <source>
        <dbReference type="ARBA" id="ARBA00022741"/>
    </source>
</evidence>
<dbReference type="InterPro" id="IPR043129">
    <property type="entry name" value="ATPase_NBD"/>
</dbReference>
<evidence type="ECO:0000313" key="9">
    <source>
        <dbReference type="EMBL" id="SFD36408.1"/>
    </source>
</evidence>
<gene>
    <name evidence="8" type="ORF">SAMN02982929_05520</name>
    <name evidence="9" type="ORF">SAMN05216506_10449</name>
</gene>
<evidence type="ECO:0000313" key="8">
    <source>
        <dbReference type="EMBL" id="SEG92276.1"/>
    </source>
</evidence>
<reference evidence="8" key="1">
    <citation type="submission" date="2016-10" db="EMBL/GenBank/DDBJ databases">
        <authorList>
            <person name="de Groot N.N."/>
        </authorList>
    </citation>
    <scope>NUCLEOTIDE SEQUENCE [LARGE SCALE GENOMIC DNA]</scope>
    <source>
        <strain evidence="8">ATCC 20501</strain>
    </source>
</reference>
<dbReference type="EMBL" id="FOME01000004">
    <property type="protein sequence ID" value="SFD36408.1"/>
    <property type="molecule type" value="Genomic_DNA"/>
</dbReference>
<dbReference type="PROSITE" id="PS00297">
    <property type="entry name" value="HSP70_1"/>
    <property type="match status" value="1"/>
</dbReference>
<dbReference type="Proteomes" id="UP000236729">
    <property type="component" value="Unassembled WGS sequence"/>
</dbReference>
<dbReference type="GO" id="GO:0005524">
    <property type="term" value="F:ATP binding"/>
    <property type="evidence" value="ECO:0007669"/>
    <property type="project" value="UniProtKB-KW"/>
</dbReference>
<accession>A0A1H6E5N7</accession>
<dbReference type="Gene3D" id="3.90.640.10">
    <property type="entry name" value="Actin, Chain A, domain 4"/>
    <property type="match status" value="1"/>
</dbReference>
<dbReference type="Pfam" id="PF00012">
    <property type="entry name" value="HSP70"/>
    <property type="match status" value="1"/>
</dbReference>
<evidence type="ECO:0000313" key="10">
    <source>
        <dbReference type="Proteomes" id="UP000199690"/>
    </source>
</evidence>
<dbReference type="Gene3D" id="3.30.420.40">
    <property type="match status" value="2"/>
</dbReference>
<dbReference type="PANTHER" id="PTHR19375">
    <property type="entry name" value="HEAT SHOCK PROTEIN 70KDA"/>
    <property type="match status" value="1"/>
</dbReference>
<dbReference type="EMBL" id="FNVB01000009">
    <property type="protein sequence ID" value="SEG92276.1"/>
    <property type="molecule type" value="Genomic_DNA"/>
</dbReference>
<dbReference type="PROSITE" id="PS01036">
    <property type="entry name" value="HSP70_3"/>
    <property type="match status" value="1"/>
</dbReference>
<accession>A0A1I1RVW7</accession>
<evidence type="ECO:0000256" key="4">
    <source>
        <dbReference type="ARBA" id="ARBA00022840"/>
    </source>
</evidence>
<evidence type="ECO:0000256" key="6">
    <source>
        <dbReference type="ARBA" id="ARBA00023186"/>
    </source>
</evidence>
<keyword evidence="4 7" id="KW-0067">ATP-binding</keyword>
<keyword evidence="10" id="KW-1185">Reference proteome</keyword>
<evidence type="ECO:0000313" key="11">
    <source>
        <dbReference type="Proteomes" id="UP000236729"/>
    </source>
</evidence>